<dbReference type="GO" id="GO:0005737">
    <property type="term" value="C:cytoplasm"/>
    <property type="evidence" value="ECO:0007669"/>
    <property type="project" value="UniProtKB-SubCell"/>
</dbReference>
<dbReference type="HAMAP" id="MF_00009">
    <property type="entry name" value="Endoribonucl_YbeY"/>
    <property type="match status" value="1"/>
</dbReference>
<reference evidence="8 9" key="1">
    <citation type="journal article" date="2016" name="Nat. Commun.">
        <title>Thousands of microbial genomes shed light on interconnected biogeochemical processes in an aquifer system.</title>
        <authorList>
            <person name="Anantharaman K."/>
            <person name="Brown C.T."/>
            <person name="Hug L.A."/>
            <person name="Sharon I."/>
            <person name="Castelle C.J."/>
            <person name="Probst A.J."/>
            <person name="Thomas B.C."/>
            <person name="Singh A."/>
            <person name="Wilkins M.J."/>
            <person name="Karaoz U."/>
            <person name="Brodie E.L."/>
            <person name="Williams K.H."/>
            <person name="Hubbard S.S."/>
            <person name="Banfield J.F."/>
        </authorList>
    </citation>
    <scope>NUCLEOTIDE SEQUENCE [LARGE SCALE GENOMIC DNA]</scope>
</reference>
<accession>A0A1G2HRR4</accession>
<dbReference type="EMBL" id="MHOP01000025">
    <property type="protein sequence ID" value="OGZ65222.1"/>
    <property type="molecule type" value="Genomic_DNA"/>
</dbReference>
<sequence>MAIEINNLTNFAVDKKFFLGVAKKVLKGENRGTEHVSVAFVSPQEMQKLNKKYRHKDKPTDVLSFEKVSDFKDEHSEVVICPFVVRDMAKDSLLPLKKELAKTLIHGILHVLGYDHELSLSEENRMREREEHYFSKVK</sequence>
<keyword evidence="5 7" id="KW-0378">Hydrolase</keyword>
<dbReference type="PANTHER" id="PTHR46986">
    <property type="entry name" value="ENDORIBONUCLEASE YBEY, CHLOROPLASTIC"/>
    <property type="match status" value="1"/>
</dbReference>
<dbReference type="NCBIfam" id="TIGR00043">
    <property type="entry name" value="rRNA maturation RNase YbeY"/>
    <property type="match status" value="1"/>
</dbReference>
<keyword evidence="6 7" id="KW-0862">Zinc</keyword>
<dbReference type="GO" id="GO:0004521">
    <property type="term" value="F:RNA endonuclease activity"/>
    <property type="evidence" value="ECO:0007669"/>
    <property type="project" value="UniProtKB-UniRule"/>
</dbReference>
<comment type="subcellular location">
    <subcellularLocation>
        <location evidence="7">Cytoplasm</location>
    </subcellularLocation>
</comment>
<gene>
    <name evidence="7" type="primary">ybeY</name>
    <name evidence="8" type="ORF">A2822_03665</name>
</gene>
<feature type="binding site" evidence="7">
    <location>
        <position position="110"/>
    </location>
    <ligand>
        <name>Zn(2+)</name>
        <dbReference type="ChEBI" id="CHEBI:29105"/>
        <note>catalytic</note>
    </ligand>
</feature>
<dbReference type="AlphaFoldDB" id="A0A1G2HRR4"/>
<keyword evidence="7" id="KW-0963">Cytoplasm</keyword>
<keyword evidence="7" id="KW-0690">Ribosome biogenesis</keyword>
<dbReference type="Gene3D" id="3.40.390.30">
    <property type="entry name" value="Metalloproteases ('zincins'), catalytic domain"/>
    <property type="match status" value="1"/>
</dbReference>
<comment type="caution">
    <text evidence="8">The sequence shown here is derived from an EMBL/GenBank/DDBJ whole genome shotgun (WGS) entry which is preliminary data.</text>
</comment>
<dbReference type="GO" id="GO:0004222">
    <property type="term" value="F:metalloendopeptidase activity"/>
    <property type="evidence" value="ECO:0007669"/>
    <property type="project" value="InterPro"/>
</dbReference>
<keyword evidence="7" id="KW-0698">rRNA processing</keyword>
<evidence type="ECO:0000256" key="1">
    <source>
        <dbReference type="ARBA" id="ARBA00010875"/>
    </source>
</evidence>
<dbReference type="GO" id="GO:0008270">
    <property type="term" value="F:zinc ion binding"/>
    <property type="evidence" value="ECO:0007669"/>
    <property type="project" value="UniProtKB-UniRule"/>
</dbReference>
<dbReference type="InterPro" id="IPR002036">
    <property type="entry name" value="YbeY"/>
</dbReference>
<feature type="binding site" evidence="7">
    <location>
        <position position="116"/>
    </location>
    <ligand>
        <name>Zn(2+)</name>
        <dbReference type="ChEBI" id="CHEBI:29105"/>
        <note>catalytic</note>
    </ligand>
</feature>
<comment type="function">
    <text evidence="7">Single strand-specific metallo-endoribonuclease involved in late-stage 70S ribosome quality control and in maturation of the 3' terminus of the 16S rRNA.</text>
</comment>
<evidence type="ECO:0000313" key="9">
    <source>
        <dbReference type="Proteomes" id="UP000178774"/>
    </source>
</evidence>
<dbReference type="PANTHER" id="PTHR46986:SF1">
    <property type="entry name" value="ENDORIBONUCLEASE YBEY, CHLOROPLASTIC"/>
    <property type="match status" value="1"/>
</dbReference>
<dbReference type="Pfam" id="PF02130">
    <property type="entry name" value="YbeY"/>
    <property type="match status" value="1"/>
</dbReference>
<keyword evidence="3 7" id="KW-0479">Metal-binding</keyword>
<evidence type="ECO:0000256" key="6">
    <source>
        <dbReference type="ARBA" id="ARBA00022833"/>
    </source>
</evidence>
<dbReference type="SUPFAM" id="SSF55486">
    <property type="entry name" value="Metalloproteases ('zincins'), catalytic domain"/>
    <property type="match status" value="1"/>
</dbReference>
<proteinExistence type="inferred from homology"/>
<protein>
    <recommendedName>
        <fullName evidence="7">Endoribonuclease YbeY</fullName>
        <ecNumber evidence="7">3.1.-.-</ecNumber>
    </recommendedName>
</protein>
<keyword evidence="4 7" id="KW-0255">Endonuclease</keyword>
<dbReference type="EC" id="3.1.-.-" evidence="7"/>
<evidence type="ECO:0000256" key="3">
    <source>
        <dbReference type="ARBA" id="ARBA00022723"/>
    </source>
</evidence>
<evidence type="ECO:0000256" key="5">
    <source>
        <dbReference type="ARBA" id="ARBA00022801"/>
    </source>
</evidence>
<evidence type="ECO:0000256" key="4">
    <source>
        <dbReference type="ARBA" id="ARBA00022759"/>
    </source>
</evidence>
<organism evidence="8 9">
    <name type="scientific">Candidatus Staskawiczbacteria bacterium RIFCSPHIGHO2_01_FULL_41_41</name>
    <dbReference type="NCBI Taxonomy" id="1802203"/>
    <lineage>
        <taxon>Bacteria</taxon>
        <taxon>Candidatus Staskawicziibacteriota</taxon>
    </lineage>
</organism>
<dbReference type="Proteomes" id="UP000178774">
    <property type="component" value="Unassembled WGS sequence"/>
</dbReference>
<evidence type="ECO:0000256" key="2">
    <source>
        <dbReference type="ARBA" id="ARBA00022722"/>
    </source>
</evidence>
<name>A0A1G2HRR4_9BACT</name>
<evidence type="ECO:0000313" key="8">
    <source>
        <dbReference type="EMBL" id="OGZ65222.1"/>
    </source>
</evidence>
<feature type="binding site" evidence="7">
    <location>
        <position position="106"/>
    </location>
    <ligand>
        <name>Zn(2+)</name>
        <dbReference type="ChEBI" id="CHEBI:29105"/>
        <note>catalytic</note>
    </ligand>
</feature>
<evidence type="ECO:0000256" key="7">
    <source>
        <dbReference type="HAMAP-Rule" id="MF_00009"/>
    </source>
</evidence>
<dbReference type="GO" id="GO:0006364">
    <property type="term" value="P:rRNA processing"/>
    <property type="evidence" value="ECO:0007669"/>
    <property type="project" value="UniProtKB-UniRule"/>
</dbReference>
<dbReference type="InterPro" id="IPR023091">
    <property type="entry name" value="MetalPrtase_cat_dom_sf_prd"/>
</dbReference>
<comment type="similarity">
    <text evidence="1 7">Belongs to the endoribonuclease YbeY family.</text>
</comment>
<keyword evidence="2 7" id="KW-0540">Nuclease</keyword>
<comment type="cofactor">
    <cofactor evidence="7">
        <name>Zn(2+)</name>
        <dbReference type="ChEBI" id="CHEBI:29105"/>
    </cofactor>
    <text evidence="7">Binds 1 zinc ion.</text>
</comment>